<dbReference type="Proteomes" id="UP000015105">
    <property type="component" value="Chromosome 4D"/>
</dbReference>
<reference evidence="2" key="3">
    <citation type="journal article" date="2017" name="Nature">
        <title>Genome sequence of the progenitor of the wheat D genome Aegilops tauschii.</title>
        <authorList>
            <person name="Luo M.C."/>
            <person name="Gu Y.Q."/>
            <person name="Puiu D."/>
            <person name="Wang H."/>
            <person name="Twardziok S.O."/>
            <person name="Deal K.R."/>
            <person name="Huo N."/>
            <person name="Zhu T."/>
            <person name="Wang L."/>
            <person name="Wang Y."/>
            <person name="McGuire P.E."/>
            <person name="Liu S."/>
            <person name="Long H."/>
            <person name="Ramasamy R.K."/>
            <person name="Rodriguez J.C."/>
            <person name="Van S.L."/>
            <person name="Yuan L."/>
            <person name="Wang Z."/>
            <person name="Xia Z."/>
            <person name="Xiao L."/>
            <person name="Anderson O.D."/>
            <person name="Ouyang S."/>
            <person name="Liang Y."/>
            <person name="Zimin A.V."/>
            <person name="Pertea G."/>
            <person name="Qi P."/>
            <person name="Bennetzen J.L."/>
            <person name="Dai X."/>
            <person name="Dawson M.W."/>
            <person name="Muller H.G."/>
            <person name="Kugler K."/>
            <person name="Rivarola-Duarte L."/>
            <person name="Spannagl M."/>
            <person name="Mayer K.F.X."/>
            <person name="Lu F.H."/>
            <person name="Bevan M.W."/>
            <person name="Leroy P."/>
            <person name="Li P."/>
            <person name="You F.M."/>
            <person name="Sun Q."/>
            <person name="Liu Z."/>
            <person name="Lyons E."/>
            <person name="Wicker T."/>
            <person name="Salzberg S.L."/>
            <person name="Devos K.M."/>
            <person name="Dvorak J."/>
        </authorList>
    </citation>
    <scope>NUCLEOTIDE SEQUENCE [LARGE SCALE GENOMIC DNA]</scope>
    <source>
        <strain evidence="2">cv. AL8/78</strain>
    </source>
</reference>
<reference evidence="2" key="5">
    <citation type="journal article" date="2021" name="G3 (Bethesda)">
        <title>Aegilops tauschii genome assembly Aet v5.0 features greater sequence contiguity and improved annotation.</title>
        <authorList>
            <person name="Wang L."/>
            <person name="Zhu T."/>
            <person name="Rodriguez J.C."/>
            <person name="Deal K.R."/>
            <person name="Dubcovsky J."/>
            <person name="McGuire P.E."/>
            <person name="Lux T."/>
            <person name="Spannagl M."/>
            <person name="Mayer K.F.X."/>
            <person name="Baldrich P."/>
            <person name="Meyers B.C."/>
            <person name="Huo N."/>
            <person name="Gu Y.Q."/>
            <person name="Zhou H."/>
            <person name="Devos K.M."/>
            <person name="Bennetzen J.L."/>
            <person name="Unver T."/>
            <person name="Budak H."/>
            <person name="Gulick P.J."/>
            <person name="Galiba G."/>
            <person name="Kalapos B."/>
            <person name="Nelson D.R."/>
            <person name="Li P."/>
            <person name="You F.M."/>
            <person name="Luo M.C."/>
            <person name="Dvorak J."/>
        </authorList>
    </citation>
    <scope>NUCLEOTIDE SEQUENCE [LARGE SCALE GENOMIC DNA]</scope>
    <source>
        <strain evidence="2">cv. AL8/78</strain>
    </source>
</reference>
<reference evidence="2" key="4">
    <citation type="submission" date="2019-03" db="UniProtKB">
        <authorList>
            <consortium name="EnsemblPlants"/>
        </authorList>
    </citation>
    <scope>IDENTIFICATION</scope>
</reference>
<dbReference type="EnsemblPlants" id="AET4Gv20851900.1">
    <property type="protein sequence ID" value="AET4Gv20851900.1"/>
    <property type="gene ID" value="AET4Gv20851900"/>
</dbReference>
<dbReference type="Gene3D" id="3.30.420.10">
    <property type="entry name" value="Ribonuclease H-like superfamily/Ribonuclease H"/>
    <property type="match status" value="1"/>
</dbReference>
<evidence type="ECO:0000313" key="2">
    <source>
        <dbReference type="EnsemblPlants" id="AET4Gv20851900.1"/>
    </source>
</evidence>
<dbReference type="GO" id="GO:0003676">
    <property type="term" value="F:nucleic acid binding"/>
    <property type="evidence" value="ECO:0007669"/>
    <property type="project" value="InterPro"/>
</dbReference>
<dbReference type="InterPro" id="IPR012337">
    <property type="entry name" value="RNaseH-like_sf"/>
</dbReference>
<dbReference type="InterPro" id="IPR053151">
    <property type="entry name" value="RNase_H-like"/>
</dbReference>
<dbReference type="Gramene" id="AET4Gv20851900.1">
    <property type="protein sequence ID" value="AET4Gv20851900.1"/>
    <property type="gene ID" value="AET4Gv20851900"/>
</dbReference>
<dbReference type="PANTHER" id="PTHR47723">
    <property type="entry name" value="OS05G0353850 PROTEIN"/>
    <property type="match status" value="1"/>
</dbReference>
<accession>A0A453JAN3</accession>
<sequence>MVLRNGDGTTIFAAYRYIFHCNDALEAEIHAIMQGMALAIQHSDMPVIVQSDSSNALATLTDATLSRSAYGHLDAEIKAHMVAREFVPCKIGREQNRVAH</sequence>
<protein>
    <recommendedName>
        <fullName evidence="1">RNase H type-1 domain-containing protein</fullName>
    </recommendedName>
</protein>
<proteinExistence type="predicted"/>
<evidence type="ECO:0000259" key="1">
    <source>
        <dbReference type="Pfam" id="PF13456"/>
    </source>
</evidence>
<organism evidence="2 3">
    <name type="scientific">Aegilops tauschii subsp. strangulata</name>
    <name type="common">Goatgrass</name>
    <dbReference type="NCBI Taxonomy" id="200361"/>
    <lineage>
        <taxon>Eukaryota</taxon>
        <taxon>Viridiplantae</taxon>
        <taxon>Streptophyta</taxon>
        <taxon>Embryophyta</taxon>
        <taxon>Tracheophyta</taxon>
        <taxon>Spermatophyta</taxon>
        <taxon>Magnoliopsida</taxon>
        <taxon>Liliopsida</taxon>
        <taxon>Poales</taxon>
        <taxon>Poaceae</taxon>
        <taxon>BOP clade</taxon>
        <taxon>Pooideae</taxon>
        <taxon>Triticodae</taxon>
        <taxon>Triticeae</taxon>
        <taxon>Triticinae</taxon>
        <taxon>Aegilops</taxon>
    </lineage>
</organism>
<dbReference type="InterPro" id="IPR002156">
    <property type="entry name" value="RNaseH_domain"/>
</dbReference>
<dbReference type="CDD" id="cd06222">
    <property type="entry name" value="RNase_H_like"/>
    <property type="match status" value="1"/>
</dbReference>
<evidence type="ECO:0000313" key="3">
    <source>
        <dbReference type="Proteomes" id="UP000015105"/>
    </source>
</evidence>
<keyword evidence="3" id="KW-1185">Reference proteome</keyword>
<dbReference type="InterPro" id="IPR044730">
    <property type="entry name" value="RNase_H-like_dom_plant"/>
</dbReference>
<name>A0A453JAN3_AEGTS</name>
<dbReference type="PANTHER" id="PTHR47723:SF24">
    <property type="entry name" value="RNASE H TYPE-1 DOMAIN-CONTAINING PROTEIN"/>
    <property type="match status" value="1"/>
</dbReference>
<dbReference type="InterPro" id="IPR036397">
    <property type="entry name" value="RNaseH_sf"/>
</dbReference>
<dbReference type="SUPFAM" id="SSF53098">
    <property type="entry name" value="Ribonuclease H-like"/>
    <property type="match status" value="1"/>
</dbReference>
<feature type="domain" description="RNase H type-1" evidence="1">
    <location>
        <begin position="1"/>
        <end position="100"/>
    </location>
</feature>
<reference evidence="3" key="2">
    <citation type="journal article" date="2017" name="Nat. Plants">
        <title>The Aegilops tauschii genome reveals multiple impacts of transposons.</title>
        <authorList>
            <person name="Zhao G."/>
            <person name="Zou C."/>
            <person name="Li K."/>
            <person name="Wang K."/>
            <person name="Li T."/>
            <person name="Gao L."/>
            <person name="Zhang X."/>
            <person name="Wang H."/>
            <person name="Yang Z."/>
            <person name="Liu X."/>
            <person name="Jiang W."/>
            <person name="Mao L."/>
            <person name="Kong X."/>
            <person name="Jiao Y."/>
            <person name="Jia J."/>
        </authorList>
    </citation>
    <scope>NUCLEOTIDE SEQUENCE [LARGE SCALE GENOMIC DNA]</scope>
    <source>
        <strain evidence="3">cv. AL8/78</strain>
    </source>
</reference>
<dbReference type="GO" id="GO:0004523">
    <property type="term" value="F:RNA-DNA hybrid ribonuclease activity"/>
    <property type="evidence" value="ECO:0007669"/>
    <property type="project" value="InterPro"/>
</dbReference>
<dbReference type="AlphaFoldDB" id="A0A453JAN3"/>
<reference evidence="3" key="1">
    <citation type="journal article" date="2014" name="Science">
        <title>Ancient hybridizations among the ancestral genomes of bread wheat.</title>
        <authorList>
            <consortium name="International Wheat Genome Sequencing Consortium,"/>
            <person name="Marcussen T."/>
            <person name="Sandve S.R."/>
            <person name="Heier L."/>
            <person name="Spannagl M."/>
            <person name="Pfeifer M."/>
            <person name="Jakobsen K.S."/>
            <person name="Wulff B.B."/>
            <person name="Steuernagel B."/>
            <person name="Mayer K.F."/>
            <person name="Olsen O.A."/>
        </authorList>
    </citation>
    <scope>NUCLEOTIDE SEQUENCE [LARGE SCALE GENOMIC DNA]</scope>
    <source>
        <strain evidence="3">cv. AL8/78</strain>
    </source>
</reference>
<dbReference type="Pfam" id="PF13456">
    <property type="entry name" value="RVT_3"/>
    <property type="match status" value="1"/>
</dbReference>